<dbReference type="PANTHER" id="PTHR47020">
    <property type="entry name" value="HILLARIN"/>
    <property type="match status" value="1"/>
</dbReference>
<evidence type="ECO:0000256" key="5">
    <source>
        <dbReference type="SAM" id="MobiDB-lite"/>
    </source>
</evidence>
<reference evidence="7" key="1">
    <citation type="submission" date="2021-02" db="EMBL/GenBank/DDBJ databases">
        <authorList>
            <person name="Nowell W R."/>
        </authorList>
    </citation>
    <scope>NUCLEOTIDE SEQUENCE</scope>
</reference>
<dbReference type="GO" id="GO:0046872">
    <property type="term" value="F:metal ion binding"/>
    <property type="evidence" value="ECO:0007669"/>
    <property type="project" value="UniProtKB-KW"/>
</dbReference>
<evidence type="ECO:0000256" key="4">
    <source>
        <dbReference type="PROSITE-ProRule" id="PRU00125"/>
    </source>
</evidence>
<dbReference type="Proteomes" id="UP000663866">
    <property type="component" value="Unassembled WGS sequence"/>
</dbReference>
<evidence type="ECO:0000256" key="2">
    <source>
        <dbReference type="ARBA" id="ARBA00022833"/>
    </source>
</evidence>
<dbReference type="InterPro" id="IPR053041">
    <property type="entry name" value="Transglut-like_Superfamily_Mod"/>
</dbReference>
<accession>A0A819FHN4</accession>
<keyword evidence="8" id="KW-1185">Reference proteome</keyword>
<feature type="region of interest" description="Disordered" evidence="5">
    <location>
        <begin position="1"/>
        <end position="23"/>
    </location>
</feature>
<keyword evidence="3 4" id="KW-0440">LIM domain</keyword>
<feature type="region of interest" description="Disordered" evidence="5">
    <location>
        <begin position="678"/>
        <end position="711"/>
    </location>
</feature>
<dbReference type="AlphaFoldDB" id="A0A819FHN4"/>
<dbReference type="InterPro" id="IPR001781">
    <property type="entry name" value="Znf_LIM"/>
</dbReference>
<dbReference type="Pfam" id="PF23265">
    <property type="entry name" value="Ig-like_KY"/>
    <property type="match status" value="2"/>
</dbReference>
<dbReference type="Gene3D" id="2.10.110.10">
    <property type="entry name" value="Cysteine Rich Protein"/>
    <property type="match status" value="1"/>
</dbReference>
<keyword evidence="1 4" id="KW-0479">Metal-binding</keyword>
<sequence length="843" mass="97061">MTTVTSGNSLNNNRSSNNASPASFNLAEEPTPLIASPPLPASLSSSSSLTSSRDRCRRCQQLVYCTERIGPVKDALYHKLCFKCLKCDRQLDFKTYFTNSIDLNDKEIYCQSHVPRSGKGVFSTENIHIQNVMKAPKLNVMQKLDDRHTGIHLDSHSVSIVHAMKAQQMFQQGREKVSAIHKFPALPPDMIRAREEVRRAQKSLEEKQRQEEDQLFMKFRNARELEEKKIEQEVTDEWEKRLQMLTAKYEDDLQRKKDKTIEPELTLRFSKEKAELERNMTLKRDKKREMARKQLMEKEQETTHSLVSKFSKEMITLIQEKELAVLTENGVDDQRATTLLRQPPPPQPPRRRKRDLYQDPSVFEHVDQQAIAVAESEQTSYTELVDQLTYGLLTDLEKSRAIFRWITVKDLNAIDFQNNLAADTPMGLLRGIKYGTETYHTLFMRLCSFAALHCVDVKGHSKSVGYEPGMRIGEGKFTNTWNAVVIDGEWRFVQCNWGARHLVMSKDKKEADITPPKPTREKIKYQYDEHYFLPDPDDFILEFFPYKNEWQLLESPITLQQFEQLPFVRSLFFHYHLSFVNQQHAIIQTDNRGACDIKLRMPDSLKQRLAFHFHLRFSNTGQTEDSNDFQGIKLERYVLHTIQDDLVSFNIHLPQEGDYFIEIFASLVKLISPRVSSALTQPEQTRSPRSSSTSRDMKSSGNSPSIPMPKIGGNSSLLSQFGMTPISHSDPSITLHSTNSVELQFQICKMVDFSFDLTYHQTLSDLSSRTPLNNLNQRLNASDYVTIKPNGGFNVIFALNLPKPGVYTFTIYAATINPRNDVQLKTNGHTDLPAVYTYLLRYV</sequence>
<organism evidence="7 8">
    <name type="scientific">Rotaria magnacalcarata</name>
    <dbReference type="NCBI Taxonomy" id="392030"/>
    <lineage>
        <taxon>Eukaryota</taxon>
        <taxon>Metazoa</taxon>
        <taxon>Spiralia</taxon>
        <taxon>Gnathifera</taxon>
        <taxon>Rotifera</taxon>
        <taxon>Eurotatoria</taxon>
        <taxon>Bdelloidea</taxon>
        <taxon>Philodinida</taxon>
        <taxon>Philodinidae</taxon>
        <taxon>Rotaria</taxon>
    </lineage>
</organism>
<name>A0A819FHN4_9BILA</name>
<dbReference type="PANTHER" id="PTHR47020:SF1">
    <property type="entry name" value="HILLARIN"/>
    <property type="match status" value="1"/>
</dbReference>
<comment type="caution">
    <text evidence="7">The sequence shown here is derived from an EMBL/GenBank/DDBJ whole genome shotgun (WGS) entry which is preliminary data.</text>
</comment>
<evidence type="ECO:0000259" key="6">
    <source>
        <dbReference type="PROSITE" id="PS50023"/>
    </source>
</evidence>
<gene>
    <name evidence="7" type="ORF">OVN521_LOCUS7815</name>
</gene>
<dbReference type="PROSITE" id="PS00478">
    <property type="entry name" value="LIM_DOMAIN_1"/>
    <property type="match status" value="1"/>
</dbReference>
<feature type="domain" description="LIM zinc-binding" evidence="6">
    <location>
        <begin position="54"/>
        <end position="120"/>
    </location>
</feature>
<dbReference type="InterPro" id="IPR056564">
    <property type="entry name" value="Ig-like_KY"/>
</dbReference>
<dbReference type="PROSITE" id="PS50023">
    <property type="entry name" value="LIM_DOMAIN_2"/>
    <property type="match status" value="1"/>
</dbReference>
<dbReference type="EMBL" id="CAJOBG010000878">
    <property type="protein sequence ID" value="CAF3868998.1"/>
    <property type="molecule type" value="Genomic_DNA"/>
</dbReference>
<protein>
    <recommendedName>
        <fullName evidence="6">LIM zinc-binding domain-containing protein</fullName>
    </recommendedName>
</protein>
<evidence type="ECO:0000313" key="8">
    <source>
        <dbReference type="Proteomes" id="UP000663866"/>
    </source>
</evidence>
<evidence type="ECO:0000256" key="1">
    <source>
        <dbReference type="ARBA" id="ARBA00022723"/>
    </source>
</evidence>
<evidence type="ECO:0000313" key="7">
    <source>
        <dbReference type="EMBL" id="CAF3868998.1"/>
    </source>
</evidence>
<dbReference type="Pfam" id="PF00412">
    <property type="entry name" value="LIM"/>
    <property type="match status" value="1"/>
</dbReference>
<evidence type="ECO:0000256" key="3">
    <source>
        <dbReference type="ARBA" id="ARBA00023038"/>
    </source>
</evidence>
<keyword evidence="2 4" id="KW-0862">Zinc</keyword>
<proteinExistence type="predicted"/>
<dbReference type="SMART" id="SM00132">
    <property type="entry name" value="LIM"/>
    <property type="match status" value="1"/>
</dbReference>
<feature type="region of interest" description="Disordered" evidence="5">
    <location>
        <begin position="334"/>
        <end position="354"/>
    </location>
</feature>